<dbReference type="OrthoDB" id="7873029at2759"/>
<reference evidence="2 3" key="1">
    <citation type="journal article" date="2007" name="Nature">
        <title>Evolution of genes and genomes on the Drosophila phylogeny.</title>
        <authorList>
            <consortium name="Drosophila 12 Genomes Consortium"/>
            <person name="Clark A.G."/>
            <person name="Eisen M.B."/>
            <person name="Smith D.R."/>
            <person name="Bergman C.M."/>
            <person name="Oliver B."/>
            <person name="Markow T.A."/>
            <person name="Kaufman T.C."/>
            <person name="Kellis M."/>
            <person name="Gelbart W."/>
            <person name="Iyer V.N."/>
            <person name="Pollard D.A."/>
            <person name="Sackton T.B."/>
            <person name="Larracuente A.M."/>
            <person name="Singh N.D."/>
            <person name="Abad J.P."/>
            <person name="Abt D.N."/>
            <person name="Adryan B."/>
            <person name="Aguade M."/>
            <person name="Akashi H."/>
            <person name="Anderson W.W."/>
            <person name="Aquadro C.F."/>
            <person name="Ardell D.H."/>
            <person name="Arguello R."/>
            <person name="Artieri C.G."/>
            <person name="Barbash D.A."/>
            <person name="Barker D."/>
            <person name="Barsanti P."/>
            <person name="Batterham P."/>
            <person name="Batzoglou S."/>
            <person name="Begun D."/>
            <person name="Bhutkar A."/>
            <person name="Blanco E."/>
            <person name="Bosak S.A."/>
            <person name="Bradley R.K."/>
            <person name="Brand A.D."/>
            <person name="Brent M.R."/>
            <person name="Brooks A.N."/>
            <person name="Brown R.H."/>
            <person name="Butlin R.K."/>
            <person name="Caggese C."/>
            <person name="Calvi B.R."/>
            <person name="Bernardo de Carvalho A."/>
            <person name="Caspi A."/>
            <person name="Castrezana S."/>
            <person name="Celniker S.E."/>
            <person name="Chang J.L."/>
            <person name="Chapple C."/>
            <person name="Chatterji S."/>
            <person name="Chinwalla A."/>
            <person name="Civetta A."/>
            <person name="Clifton S.W."/>
            <person name="Comeron J.M."/>
            <person name="Costello J.C."/>
            <person name="Coyne J.A."/>
            <person name="Daub J."/>
            <person name="David R.G."/>
            <person name="Delcher A.L."/>
            <person name="Delehaunty K."/>
            <person name="Do C.B."/>
            <person name="Ebling H."/>
            <person name="Edwards K."/>
            <person name="Eickbush T."/>
            <person name="Evans J.D."/>
            <person name="Filipski A."/>
            <person name="Findeiss S."/>
            <person name="Freyhult E."/>
            <person name="Fulton L."/>
            <person name="Fulton R."/>
            <person name="Garcia A.C."/>
            <person name="Gardiner A."/>
            <person name="Garfield D.A."/>
            <person name="Garvin B.E."/>
            <person name="Gibson G."/>
            <person name="Gilbert D."/>
            <person name="Gnerre S."/>
            <person name="Godfrey J."/>
            <person name="Good R."/>
            <person name="Gotea V."/>
            <person name="Gravely B."/>
            <person name="Greenberg A.J."/>
            <person name="Griffiths-Jones S."/>
            <person name="Gross S."/>
            <person name="Guigo R."/>
            <person name="Gustafson E.A."/>
            <person name="Haerty W."/>
            <person name="Hahn M.W."/>
            <person name="Halligan D.L."/>
            <person name="Halpern A.L."/>
            <person name="Halter G.M."/>
            <person name="Han M.V."/>
            <person name="Heger A."/>
            <person name="Hillier L."/>
            <person name="Hinrichs A.S."/>
            <person name="Holmes I."/>
            <person name="Hoskins R.A."/>
            <person name="Hubisz M.J."/>
            <person name="Hultmark D."/>
            <person name="Huntley M.A."/>
            <person name="Jaffe D.B."/>
            <person name="Jagadeeshan S."/>
            <person name="Jeck W.R."/>
            <person name="Johnson J."/>
            <person name="Jones C.D."/>
            <person name="Jordan W.C."/>
            <person name="Karpen G.H."/>
            <person name="Kataoka E."/>
            <person name="Keightley P.D."/>
            <person name="Kheradpour P."/>
            <person name="Kirkness E.F."/>
            <person name="Koerich L.B."/>
            <person name="Kristiansen K."/>
            <person name="Kudrna D."/>
            <person name="Kulathinal R.J."/>
            <person name="Kumar S."/>
            <person name="Kwok R."/>
            <person name="Lander E."/>
            <person name="Langley C.H."/>
            <person name="Lapoint R."/>
            <person name="Lazzaro B.P."/>
            <person name="Lee S.J."/>
            <person name="Levesque L."/>
            <person name="Li R."/>
            <person name="Lin C.F."/>
            <person name="Lin M.F."/>
            <person name="Lindblad-Toh K."/>
            <person name="Llopart A."/>
            <person name="Long M."/>
            <person name="Low L."/>
            <person name="Lozovsky E."/>
            <person name="Lu J."/>
            <person name="Luo M."/>
            <person name="Machado C.A."/>
            <person name="Makalowski W."/>
            <person name="Marzo M."/>
            <person name="Matsuda M."/>
            <person name="Matzkin L."/>
            <person name="McAllister B."/>
            <person name="McBride C.S."/>
            <person name="McKernan B."/>
            <person name="McKernan K."/>
            <person name="Mendez-Lago M."/>
            <person name="Minx P."/>
            <person name="Mollenhauer M.U."/>
            <person name="Montooth K."/>
            <person name="Mount S.M."/>
            <person name="Mu X."/>
            <person name="Myers E."/>
            <person name="Negre B."/>
            <person name="Newfeld S."/>
            <person name="Nielsen R."/>
            <person name="Noor M.A."/>
            <person name="O'Grady P."/>
            <person name="Pachter L."/>
            <person name="Papaceit M."/>
            <person name="Parisi M.J."/>
            <person name="Parisi M."/>
            <person name="Parts L."/>
            <person name="Pedersen J.S."/>
            <person name="Pesole G."/>
            <person name="Phillippy A.M."/>
            <person name="Ponting C.P."/>
            <person name="Pop M."/>
            <person name="Porcelli D."/>
            <person name="Powell J.R."/>
            <person name="Prohaska S."/>
            <person name="Pruitt K."/>
            <person name="Puig M."/>
            <person name="Quesneville H."/>
            <person name="Ram K.R."/>
            <person name="Rand D."/>
            <person name="Rasmussen M.D."/>
            <person name="Reed L.K."/>
            <person name="Reenan R."/>
            <person name="Reily A."/>
            <person name="Remington K.A."/>
            <person name="Rieger T.T."/>
            <person name="Ritchie M.G."/>
            <person name="Robin C."/>
            <person name="Rogers Y.H."/>
            <person name="Rohde C."/>
            <person name="Rozas J."/>
            <person name="Rubenfield M.J."/>
            <person name="Ruiz A."/>
            <person name="Russo S."/>
            <person name="Salzberg S.L."/>
            <person name="Sanchez-Gracia A."/>
            <person name="Saranga D.J."/>
            <person name="Sato H."/>
            <person name="Schaeffer S.W."/>
            <person name="Schatz M.C."/>
            <person name="Schlenke T."/>
            <person name="Schwartz R."/>
            <person name="Segarra C."/>
            <person name="Singh R.S."/>
            <person name="Sirot L."/>
            <person name="Sirota M."/>
            <person name="Sisneros N.B."/>
            <person name="Smith C.D."/>
            <person name="Smith T.F."/>
            <person name="Spieth J."/>
            <person name="Stage D.E."/>
            <person name="Stark A."/>
            <person name="Stephan W."/>
            <person name="Strausberg R.L."/>
            <person name="Strempel S."/>
            <person name="Sturgill D."/>
            <person name="Sutton G."/>
            <person name="Sutton G.G."/>
            <person name="Tao W."/>
            <person name="Teichmann S."/>
            <person name="Tobari Y.N."/>
            <person name="Tomimura Y."/>
            <person name="Tsolas J.M."/>
            <person name="Valente V.L."/>
            <person name="Venter E."/>
            <person name="Venter J.C."/>
            <person name="Vicario S."/>
            <person name="Vieira F.G."/>
            <person name="Vilella A.J."/>
            <person name="Villasante A."/>
            <person name="Walenz B."/>
            <person name="Wang J."/>
            <person name="Wasserman M."/>
            <person name="Watts T."/>
            <person name="Wilson D."/>
            <person name="Wilson R.K."/>
            <person name="Wing R.A."/>
            <person name="Wolfner M.F."/>
            <person name="Wong A."/>
            <person name="Wong G.K."/>
            <person name="Wu C.I."/>
            <person name="Wu G."/>
            <person name="Yamamoto D."/>
            <person name="Yang H.P."/>
            <person name="Yang S.P."/>
            <person name="Yorke J.A."/>
            <person name="Yoshida K."/>
            <person name="Zdobnov E."/>
            <person name="Zhang P."/>
            <person name="Zhang Y."/>
            <person name="Zimin A.V."/>
            <person name="Baldwin J."/>
            <person name="Abdouelleil A."/>
            <person name="Abdulkadir J."/>
            <person name="Abebe A."/>
            <person name="Abera B."/>
            <person name="Abreu J."/>
            <person name="Acer S.C."/>
            <person name="Aftuck L."/>
            <person name="Alexander A."/>
            <person name="An P."/>
            <person name="Anderson E."/>
            <person name="Anderson S."/>
            <person name="Arachi H."/>
            <person name="Azer M."/>
            <person name="Bachantsang P."/>
            <person name="Barry A."/>
            <person name="Bayul T."/>
            <person name="Berlin A."/>
            <person name="Bessette D."/>
            <person name="Bloom T."/>
            <person name="Blye J."/>
            <person name="Boguslavskiy L."/>
            <person name="Bonnet C."/>
            <person name="Boukhgalter B."/>
            <person name="Bourzgui I."/>
            <person name="Brown A."/>
            <person name="Cahill P."/>
            <person name="Channer S."/>
            <person name="Cheshatsang Y."/>
            <person name="Chuda L."/>
            <person name="Citroen M."/>
            <person name="Collymore A."/>
            <person name="Cooke P."/>
            <person name="Costello M."/>
            <person name="D'Aco K."/>
            <person name="Daza R."/>
            <person name="De Haan G."/>
            <person name="DeGray S."/>
            <person name="DeMaso C."/>
            <person name="Dhargay N."/>
            <person name="Dooley K."/>
            <person name="Dooley E."/>
            <person name="Doricent M."/>
            <person name="Dorje P."/>
            <person name="Dorjee K."/>
            <person name="Dupes A."/>
            <person name="Elong R."/>
            <person name="Falk J."/>
            <person name="Farina A."/>
            <person name="Faro S."/>
            <person name="Ferguson D."/>
            <person name="Fisher S."/>
            <person name="Foley C.D."/>
            <person name="Franke A."/>
            <person name="Friedrich D."/>
            <person name="Gadbois L."/>
            <person name="Gearin G."/>
            <person name="Gearin C.R."/>
            <person name="Giannoukos G."/>
            <person name="Goode T."/>
            <person name="Graham J."/>
            <person name="Grandbois E."/>
            <person name="Grewal S."/>
            <person name="Gyaltsen K."/>
            <person name="Hafez N."/>
            <person name="Hagos B."/>
            <person name="Hall J."/>
            <person name="Henson C."/>
            <person name="Hollinger A."/>
            <person name="Honan T."/>
            <person name="Huard M.D."/>
            <person name="Hughes L."/>
            <person name="Hurhula B."/>
            <person name="Husby M.E."/>
            <person name="Kamat A."/>
            <person name="Kanga B."/>
            <person name="Kashin S."/>
            <person name="Khazanovich D."/>
            <person name="Kisner P."/>
            <person name="Lance K."/>
            <person name="Lara M."/>
            <person name="Lee W."/>
            <person name="Lennon N."/>
            <person name="Letendre F."/>
            <person name="LeVine R."/>
            <person name="Lipovsky A."/>
            <person name="Liu X."/>
            <person name="Liu J."/>
            <person name="Liu S."/>
            <person name="Lokyitsang T."/>
            <person name="Lokyitsang Y."/>
            <person name="Lubonja R."/>
            <person name="Lui A."/>
            <person name="MacDonald P."/>
            <person name="Magnisalis V."/>
            <person name="Maru K."/>
            <person name="Matthews C."/>
            <person name="McCusker W."/>
            <person name="McDonough S."/>
            <person name="Mehta T."/>
            <person name="Meldrim J."/>
            <person name="Meneus L."/>
            <person name="Mihai O."/>
            <person name="Mihalev A."/>
            <person name="Mihova T."/>
            <person name="Mittelman R."/>
            <person name="Mlenga V."/>
            <person name="Montmayeur A."/>
            <person name="Mulrain L."/>
            <person name="Navidi A."/>
            <person name="Naylor J."/>
            <person name="Negash T."/>
            <person name="Nguyen T."/>
            <person name="Nguyen N."/>
            <person name="Nicol R."/>
            <person name="Norbu C."/>
            <person name="Norbu N."/>
            <person name="Novod N."/>
            <person name="O'Neill B."/>
            <person name="Osman S."/>
            <person name="Markiewicz E."/>
            <person name="Oyono O.L."/>
            <person name="Patti C."/>
            <person name="Phunkhang P."/>
            <person name="Pierre F."/>
            <person name="Priest M."/>
            <person name="Raghuraman S."/>
            <person name="Rege F."/>
            <person name="Reyes R."/>
            <person name="Rise C."/>
            <person name="Rogov P."/>
            <person name="Ross K."/>
            <person name="Ryan E."/>
            <person name="Settipalli S."/>
            <person name="Shea T."/>
            <person name="Sherpa N."/>
            <person name="Shi L."/>
            <person name="Shih D."/>
            <person name="Sparrow T."/>
            <person name="Spaulding J."/>
            <person name="Stalker J."/>
            <person name="Stange-Thomann N."/>
            <person name="Stavropoulos S."/>
            <person name="Stone C."/>
            <person name="Strader C."/>
            <person name="Tesfaye S."/>
            <person name="Thomson T."/>
            <person name="Thoulutsang Y."/>
            <person name="Thoulutsang D."/>
            <person name="Topham K."/>
            <person name="Topping I."/>
            <person name="Tsamla T."/>
            <person name="Vassiliev H."/>
            <person name="Vo A."/>
            <person name="Wangchuk T."/>
            <person name="Wangdi T."/>
            <person name="Weiand M."/>
            <person name="Wilkinson J."/>
            <person name="Wilson A."/>
            <person name="Yadav S."/>
            <person name="Young G."/>
            <person name="Yu Q."/>
            <person name="Zembek L."/>
            <person name="Zhong D."/>
            <person name="Zimmer A."/>
            <person name="Zwirko Z."/>
            <person name="Jaffe D.B."/>
            <person name="Alvarez P."/>
            <person name="Brockman W."/>
            <person name="Butler J."/>
            <person name="Chin C."/>
            <person name="Gnerre S."/>
            <person name="Grabherr M."/>
            <person name="Kleber M."/>
            <person name="Mauceli E."/>
            <person name="MacCallum I."/>
        </authorList>
    </citation>
    <scope>NUCLEOTIDE SEQUENCE [LARGE SCALE GENOMIC DNA]</scope>
    <source>
        <strain evidence="2 3">TSC#14021-0224.01</strain>
    </source>
</reference>
<sequence>MASVNQFKVNTLSIMSTKLVLFLCVALCGAMAMAVPMRENLQVEDSQELTSVEENDAETYPSTWGKIFDGEGSAGNLIISFPHTTSTTTKKPKTSKRPSSSYPSKYPSYSPYPQYSPYPYSGFYGPPPPPYPYPYPYPYPGFGGHGGHGGHSGGHHGGNPGFPFYPPYYPPFPYYPPPPPLPPPSDDSGESSETPTKICKKILGIGLVCT</sequence>
<dbReference type="eggNOG" id="ENOG502T86V">
    <property type="taxonomic scope" value="Eukaryota"/>
</dbReference>
<evidence type="ECO:0000313" key="3">
    <source>
        <dbReference type="Proteomes" id="UP000008711"/>
    </source>
</evidence>
<keyword evidence="3" id="KW-1185">Reference proteome</keyword>
<accession>B3NK37</accession>
<feature type="region of interest" description="Disordered" evidence="1">
    <location>
        <begin position="176"/>
        <end position="196"/>
    </location>
</feature>
<protein>
    <submittedName>
        <fullName evidence="2">Uncharacterized protein</fullName>
    </submittedName>
</protein>
<evidence type="ECO:0000256" key="1">
    <source>
        <dbReference type="SAM" id="MobiDB-lite"/>
    </source>
</evidence>
<feature type="compositionally biased region" description="Pro residues" evidence="1">
    <location>
        <begin position="176"/>
        <end position="185"/>
    </location>
</feature>
<name>B3NK37_DROER</name>
<feature type="region of interest" description="Disordered" evidence="1">
    <location>
        <begin position="82"/>
        <end position="106"/>
    </location>
</feature>
<organism evidence="2 3">
    <name type="scientific">Drosophila erecta</name>
    <name type="common">Fruit fly</name>
    <dbReference type="NCBI Taxonomy" id="7220"/>
    <lineage>
        <taxon>Eukaryota</taxon>
        <taxon>Metazoa</taxon>
        <taxon>Ecdysozoa</taxon>
        <taxon>Arthropoda</taxon>
        <taxon>Hexapoda</taxon>
        <taxon>Insecta</taxon>
        <taxon>Pterygota</taxon>
        <taxon>Neoptera</taxon>
        <taxon>Endopterygota</taxon>
        <taxon>Diptera</taxon>
        <taxon>Brachycera</taxon>
        <taxon>Muscomorpha</taxon>
        <taxon>Ephydroidea</taxon>
        <taxon>Drosophilidae</taxon>
        <taxon>Drosophila</taxon>
        <taxon>Sophophora</taxon>
    </lineage>
</organism>
<dbReference type="EMBL" id="CH954179">
    <property type="protein sequence ID" value="EDV55360.2"/>
    <property type="molecule type" value="Genomic_DNA"/>
</dbReference>
<reference evidence="2 3" key="2">
    <citation type="journal article" date="2008" name="Bioinformatics">
        <title>Assembly reconciliation.</title>
        <authorList>
            <person name="Zimin A.V."/>
            <person name="Smith D.R."/>
            <person name="Sutton G."/>
            <person name="Yorke J.A."/>
        </authorList>
    </citation>
    <scope>NUCLEOTIDE SEQUENCE [LARGE SCALE GENOMIC DNA]</scope>
    <source>
        <strain evidence="2 3">TSC#14021-0224.01</strain>
    </source>
</reference>
<dbReference type="HOGENOM" id="CLU_1186109_0_0_1"/>
<proteinExistence type="predicted"/>
<dbReference type="AlphaFoldDB" id="B3NK37"/>
<evidence type="ECO:0000313" key="2">
    <source>
        <dbReference type="EMBL" id="EDV55360.2"/>
    </source>
</evidence>
<gene>
    <name evidence="2" type="primary">Dere\GG22060</name>
    <name evidence="2" type="synonym">dere_GLEANR_6819</name>
    <name evidence="2" type="synonym">GG22060</name>
    <name evidence="2" type="ORF">Dere_GG22060</name>
</gene>
<dbReference type="Proteomes" id="UP000008711">
    <property type="component" value="Unassembled WGS sequence"/>
</dbReference>